<keyword evidence="5 7" id="KW-1133">Transmembrane helix</keyword>
<feature type="transmembrane region" description="Helical" evidence="7">
    <location>
        <begin position="222"/>
        <end position="243"/>
    </location>
</feature>
<feature type="transmembrane region" description="Helical" evidence="7">
    <location>
        <begin position="46"/>
        <end position="72"/>
    </location>
</feature>
<dbReference type="PANTHER" id="PTHR30589">
    <property type="entry name" value="PROLIPOPROTEIN DIACYLGLYCERYL TRANSFERASE"/>
    <property type="match status" value="1"/>
</dbReference>
<dbReference type="GO" id="GO:0016740">
    <property type="term" value="F:transferase activity"/>
    <property type="evidence" value="ECO:0007669"/>
    <property type="project" value="UniProtKB-KW"/>
</dbReference>
<feature type="transmembrane region" description="Helical" evidence="7">
    <location>
        <begin position="193"/>
        <end position="210"/>
    </location>
</feature>
<evidence type="ECO:0000256" key="7">
    <source>
        <dbReference type="HAMAP-Rule" id="MF_01147"/>
    </source>
</evidence>
<reference evidence="8 9" key="1">
    <citation type="journal article" date="2020" name="mSystems">
        <title>Defining Genomic and Predicted Metabolic Features of the Acetobacterium Genus.</title>
        <authorList>
            <person name="Ross D.E."/>
            <person name="Marshall C.W."/>
            <person name="Gulliver D."/>
            <person name="May H.D."/>
            <person name="Norman R.S."/>
        </authorList>
    </citation>
    <scope>NUCLEOTIDE SEQUENCE [LARGE SCALE GENOMIC DNA]</scope>
    <source>
        <strain evidence="8 9">DSM 8238</strain>
    </source>
</reference>
<evidence type="ECO:0000256" key="5">
    <source>
        <dbReference type="ARBA" id="ARBA00022989"/>
    </source>
</evidence>
<feature type="transmembrane region" description="Helical" evidence="7">
    <location>
        <begin position="78"/>
        <end position="103"/>
    </location>
</feature>
<evidence type="ECO:0000256" key="2">
    <source>
        <dbReference type="ARBA" id="ARBA00022475"/>
    </source>
</evidence>
<keyword evidence="3 7" id="KW-0808">Transferase</keyword>
<dbReference type="Proteomes" id="UP000603234">
    <property type="component" value="Unassembled WGS sequence"/>
</dbReference>
<evidence type="ECO:0000256" key="4">
    <source>
        <dbReference type="ARBA" id="ARBA00022692"/>
    </source>
</evidence>
<feature type="transmembrane region" description="Helical" evidence="7">
    <location>
        <begin position="115"/>
        <end position="143"/>
    </location>
</feature>
<comment type="subcellular location">
    <subcellularLocation>
        <location evidence="7">Cell membrane</location>
        <topology evidence="7">Multi-pass membrane protein</topology>
    </subcellularLocation>
</comment>
<name>A0ABR6WSP7_9FIRM</name>
<feature type="transmembrane region" description="Helical" evidence="7">
    <location>
        <begin position="12"/>
        <end position="34"/>
    </location>
</feature>
<sequence length="258" mass="28219">MYPVIHILNYAIPTFGILFLIGVGAGFLLALITAKKYAIPTMDAMFFGLFAIIGGVLGAKLLYIIVVLPSFFANPETALIKLMTGGAVFYGGLIGGILGGFLYTQVYHLDTIRYFDIAVPCLALAQAFGRIGCFFNGCCYGIPYEGFGAVHYPVGSYPPSGIGLFPAQLAESFFLFILTLVLVLVLSKSNTPGFTTGIYLSGYGLFRFIIEFFRSDPRGNILFLSTSQVISLFIFLLGLLFIFRIPQRLYKKHLKSIG</sequence>
<organism evidence="8 9">
    <name type="scientific">Acetobacterium fimetarium</name>
    <dbReference type="NCBI Taxonomy" id="52691"/>
    <lineage>
        <taxon>Bacteria</taxon>
        <taxon>Bacillati</taxon>
        <taxon>Bacillota</taxon>
        <taxon>Clostridia</taxon>
        <taxon>Eubacteriales</taxon>
        <taxon>Eubacteriaceae</taxon>
        <taxon>Acetobacterium</taxon>
    </lineage>
</organism>
<feature type="binding site" evidence="7">
    <location>
        <position position="130"/>
    </location>
    <ligand>
        <name>a 1,2-diacyl-sn-glycero-3-phospho-(1'-sn-glycerol)</name>
        <dbReference type="ChEBI" id="CHEBI:64716"/>
    </ligand>
</feature>
<evidence type="ECO:0000313" key="9">
    <source>
        <dbReference type="Proteomes" id="UP000603234"/>
    </source>
</evidence>
<keyword evidence="4 7" id="KW-0812">Transmembrane</keyword>
<evidence type="ECO:0000256" key="6">
    <source>
        <dbReference type="ARBA" id="ARBA00023136"/>
    </source>
</evidence>
<evidence type="ECO:0000256" key="1">
    <source>
        <dbReference type="ARBA" id="ARBA00007150"/>
    </source>
</evidence>
<dbReference type="HAMAP" id="MF_01147">
    <property type="entry name" value="Lgt"/>
    <property type="match status" value="1"/>
</dbReference>
<dbReference type="Pfam" id="PF01790">
    <property type="entry name" value="LGT"/>
    <property type="match status" value="1"/>
</dbReference>
<accession>A0ABR6WSP7</accession>
<comment type="function">
    <text evidence="7">Catalyzes the transfer of the diacylglyceryl group from phosphatidylglycerol to the sulfhydryl group of the N-terminal cysteine of a prolipoprotein, the first step in the formation of mature lipoproteins.</text>
</comment>
<comment type="caution">
    <text evidence="8">The sequence shown here is derived from an EMBL/GenBank/DDBJ whole genome shotgun (WGS) entry which is preliminary data.</text>
</comment>
<protein>
    <recommendedName>
        <fullName evidence="7">Phosphatidylglycerol--prolipoprotein diacylglyceryl transferase</fullName>
        <ecNumber evidence="7">2.5.1.145</ecNumber>
    </recommendedName>
</protein>
<comment type="similarity">
    <text evidence="1 7">Belongs to the Lgt family.</text>
</comment>
<comment type="catalytic activity">
    <reaction evidence="7">
        <text>L-cysteinyl-[prolipoprotein] + a 1,2-diacyl-sn-glycero-3-phospho-(1'-sn-glycerol) = an S-1,2-diacyl-sn-glyceryl-L-cysteinyl-[prolipoprotein] + sn-glycerol 1-phosphate + H(+)</text>
        <dbReference type="Rhea" id="RHEA:56712"/>
        <dbReference type="Rhea" id="RHEA-COMP:14679"/>
        <dbReference type="Rhea" id="RHEA-COMP:14680"/>
        <dbReference type="ChEBI" id="CHEBI:15378"/>
        <dbReference type="ChEBI" id="CHEBI:29950"/>
        <dbReference type="ChEBI" id="CHEBI:57685"/>
        <dbReference type="ChEBI" id="CHEBI:64716"/>
        <dbReference type="ChEBI" id="CHEBI:140658"/>
        <dbReference type="EC" id="2.5.1.145"/>
    </reaction>
</comment>
<keyword evidence="2 7" id="KW-1003">Cell membrane</keyword>
<evidence type="ECO:0000313" key="8">
    <source>
        <dbReference type="EMBL" id="MBC3803604.1"/>
    </source>
</evidence>
<dbReference type="InterPro" id="IPR001640">
    <property type="entry name" value="Lgt"/>
</dbReference>
<proteinExistence type="inferred from homology"/>
<dbReference type="EC" id="2.5.1.145" evidence="7"/>
<dbReference type="EMBL" id="WJBC01000004">
    <property type="protein sequence ID" value="MBC3803604.1"/>
    <property type="molecule type" value="Genomic_DNA"/>
</dbReference>
<comment type="pathway">
    <text evidence="7">Protein modification; lipoprotein biosynthesis (diacylglyceryl transfer).</text>
</comment>
<evidence type="ECO:0000256" key="3">
    <source>
        <dbReference type="ARBA" id="ARBA00022679"/>
    </source>
</evidence>
<keyword evidence="9" id="KW-1185">Reference proteome</keyword>
<keyword evidence="6 7" id="KW-0472">Membrane</keyword>
<dbReference type="PANTHER" id="PTHR30589:SF0">
    <property type="entry name" value="PHOSPHATIDYLGLYCEROL--PROLIPOPROTEIN DIACYLGLYCERYL TRANSFERASE"/>
    <property type="match status" value="1"/>
</dbReference>
<gene>
    <name evidence="7" type="primary">lgt</name>
    <name evidence="8" type="ORF">GH808_04050</name>
</gene>
<feature type="transmembrane region" description="Helical" evidence="7">
    <location>
        <begin position="163"/>
        <end position="186"/>
    </location>
</feature>
<dbReference type="RefSeq" id="WP_186841516.1">
    <property type="nucleotide sequence ID" value="NZ_WJBC01000004.1"/>
</dbReference>